<dbReference type="Gene3D" id="2.70.70.10">
    <property type="entry name" value="Glucose Permease (Domain IIA)"/>
    <property type="match status" value="1"/>
</dbReference>
<dbReference type="Proteomes" id="UP000614811">
    <property type="component" value="Unassembled WGS sequence"/>
</dbReference>
<name>A0A918VJX6_9GAMM</name>
<evidence type="ECO:0000256" key="8">
    <source>
        <dbReference type="SAM" id="MobiDB-lite"/>
    </source>
</evidence>
<keyword evidence="6" id="KW-0862">Zinc</keyword>
<evidence type="ECO:0000256" key="3">
    <source>
        <dbReference type="ARBA" id="ARBA00022670"/>
    </source>
</evidence>
<dbReference type="GO" id="GO:0030313">
    <property type="term" value="C:cell envelope"/>
    <property type="evidence" value="ECO:0007669"/>
    <property type="project" value="UniProtKB-SubCell"/>
</dbReference>
<dbReference type="RefSeq" id="WP_189399755.1">
    <property type="nucleotide sequence ID" value="NZ_BMXA01000002.1"/>
</dbReference>
<dbReference type="PANTHER" id="PTHR21666">
    <property type="entry name" value="PEPTIDASE-RELATED"/>
    <property type="match status" value="1"/>
</dbReference>
<dbReference type="InterPro" id="IPR016047">
    <property type="entry name" value="M23ase_b-sheet_dom"/>
</dbReference>
<feature type="compositionally biased region" description="Polar residues" evidence="8">
    <location>
        <begin position="98"/>
        <end position="112"/>
    </location>
</feature>
<keyword evidence="12" id="KW-1185">Reference proteome</keyword>
<keyword evidence="3" id="KW-0645">Protease</keyword>
<evidence type="ECO:0000256" key="6">
    <source>
        <dbReference type="ARBA" id="ARBA00022833"/>
    </source>
</evidence>
<accession>A0A918VJX6</accession>
<dbReference type="SUPFAM" id="SSF51261">
    <property type="entry name" value="Duplicated hybrid motif"/>
    <property type="match status" value="1"/>
</dbReference>
<comment type="subcellular location">
    <subcellularLocation>
        <location evidence="2">Cell envelope</location>
    </subcellularLocation>
</comment>
<dbReference type="InterPro" id="IPR045834">
    <property type="entry name" value="Csd3_N2"/>
</dbReference>
<dbReference type="EMBL" id="BMXA01000002">
    <property type="protein sequence ID" value="GHA07461.1"/>
    <property type="molecule type" value="Genomic_DNA"/>
</dbReference>
<feature type="domain" description="M23ase beta-sheet core" evidence="9">
    <location>
        <begin position="368"/>
        <end position="463"/>
    </location>
</feature>
<comment type="caution">
    <text evidence="11">The sequence shown here is derived from an EMBL/GenBank/DDBJ whole genome shotgun (WGS) entry which is preliminary data.</text>
</comment>
<comment type="cofactor">
    <cofactor evidence="1">
        <name>Zn(2+)</name>
        <dbReference type="ChEBI" id="CHEBI:29105"/>
    </cofactor>
</comment>
<keyword evidence="7" id="KW-0482">Metalloprotease</keyword>
<protein>
    <submittedName>
        <fullName evidence="11">Peptidase M23</fullName>
    </submittedName>
</protein>
<dbReference type="GO" id="GO:0046872">
    <property type="term" value="F:metal ion binding"/>
    <property type="evidence" value="ECO:0007669"/>
    <property type="project" value="UniProtKB-KW"/>
</dbReference>
<proteinExistence type="predicted"/>
<dbReference type="GO" id="GO:0004222">
    <property type="term" value="F:metalloendopeptidase activity"/>
    <property type="evidence" value="ECO:0007669"/>
    <property type="project" value="TreeGrafter"/>
</dbReference>
<evidence type="ECO:0000259" key="10">
    <source>
        <dbReference type="Pfam" id="PF19425"/>
    </source>
</evidence>
<evidence type="ECO:0000256" key="5">
    <source>
        <dbReference type="ARBA" id="ARBA00022801"/>
    </source>
</evidence>
<evidence type="ECO:0000313" key="11">
    <source>
        <dbReference type="EMBL" id="GHA07461.1"/>
    </source>
</evidence>
<dbReference type="PANTHER" id="PTHR21666:SF288">
    <property type="entry name" value="CELL DIVISION PROTEIN YTFB"/>
    <property type="match status" value="1"/>
</dbReference>
<sequence>MPSSFTHRLSHLVTDVIKPKNPHQAANNRPPIRKRHWFLGTSLVLAGCWITHTTTATIKPLANTASPVDETIAHTPLLLTFAPEVAAKPDQPIDLSIPPTSSSALNSDSNQHDTAALSLPMEAPSSASKRKVNPPPQPIEIFTTRKHKIKRGESLGIIFRKQNLGYSLPHKLTQHDVAKQLTSIAAGKSLEFAFDAEDKLRRITYPTSYLTKLVVDIKDDEITDAKVVDLPYTTHRQVASAEITSSLFEAGLEAGLGHNIIMEMVRIFGWDVDFVQDIRSGDSFHVIYQDHQLDGKKLADGEILAAEFNTQGRTYRAIRYQDNEGNVNYYTPEGDSMLGTFLRSPVKFSRISSRFGKRRHPISKKWKAHKGVDYAASRGTPIRATADGKVIHAGNKGGYGKTVVLRHAGRFTTLYAHMNGYAKGIKSGARVKQGQTIGYVGSTGYSTGPHLHYEFRVDGVHQNSLTYKTPKASSVPADAIDDFQLLASTLGQELDSVQSEYMLAQAKQATEHAPDSDTL</sequence>
<keyword evidence="5" id="KW-0378">Hydrolase</keyword>
<organism evidence="11 12">
    <name type="scientific">Arenicella chitinivorans</name>
    <dbReference type="NCBI Taxonomy" id="1329800"/>
    <lineage>
        <taxon>Bacteria</taxon>
        <taxon>Pseudomonadati</taxon>
        <taxon>Pseudomonadota</taxon>
        <taxon>Gammaproteobacteria</taxon>
        <taxon>Arenicellales</taxon>
        <taxon>Arenicellaceae</taxon>
        <taxon>Arenicella</taxon>
    </lineage>
</organism>
<evidence type="ECO:0000313" key="12">
    <source>
        <dbReference type="Proteomes" id="UP000614811"/>
    </source>
</evidence>
<dbReference type="CDD" id="cd12797">
    <property type="entry name" value="M23_peptidase"/>
    <property type="match status" value="1"/>
</dbReference>
<evidence type="ECO:0000256" key="1">
    <source>
        <dbReference type="ARBA" id="ARBA00001947"/>
    </source>
</evidence>
<gene>
    <name evidence="11" type="ORF">GCM10008090_16620</name>
</gene>
<dbReference type="Pfam" id="PF19425">
    <property type="entry name" value="Csd3_N2"/>
    <property type="match status" value="1"/>
</dbReference>
<dbReference type="InterPro" id="IPR050570">
    <property type="entry name" value="Cell_wall_metabolism_enzyme"/>
</dbReference>
<evidence type="ECO:0000259" key="9">
    <source>
        <dbReference type="Pfam" id="PF01551"/>
    </source>
</evidence>
<reference evidence="11" key="1">
    <citation type="journal article" date="2014" name="Int. J. Syst. Evol. Microbiol.">
        <title>Complete genome sequence of Corynebacterium casei LMG S-19264T (=DSM 44701T), isolated from a smear-ripened cheese.</title>
        <authorList>
            <consortium name="US DOE Joint Genome Institute (JGI-PGF)"/>
            <person name="Walter F."/>
            <person name="Albersmeier A."/>
            <person name="Kalinowski J."/>
            <person name="Ruckert C."/>
        </authorList>
    </citation>
    <scope>NUCLEOTIDE SEQUENCE</scope>
    <source>
        <strain evidence="11">KCTC 12711</strain>
    </source>
</reference>
<evidence type="ECO:0000256" key="2">
    <source>
        <dbReference type="ARBA" id="ARBA00004196"/>
    </source>
</evidence>
<feature type="region of interest" description="Disordered" evidence="8">
    <location>
        <begin position="90"/>
        <end position="112"/>
    </location>
</feature>
<dbReference type="Gene3D" id="3.10.450.350">
    <property type="match status" value="2"/>
</dbReference>
<reference evidence="11" key="2">
    <citation type="submission" date="2020-09" db="EMBL/GenBank/DDBJ databases">
        <authorList>
            <person name="Sun Q."/>
            <person name="Kim S."/>
        </authorList>
    </citation>
    <scope>NUCLEOTIDE SEQUENCE</scope>
    <source>
        <strain evidence="11">KCTC 12711</strain>
    </source>
</reference>
<dbReference type="Pfam" id="PF01551">
    <property type="entry name" value="Peptidase_M23"/>
    <property type="match status" value="1"/>
</dbReference>
<keyword evidence="4" id="KW-0479">Metal-binding</keyword>
<evidence type="ECO:0000256" key="7">
    <source>
        <dbReference type="ARBA" id="ARBA00023049"/>
    </source>
</evidence>
<dbReference type="AlphaFoldDB" id="A0A918VJX6"/>
<feature type="domain" description="Csd3-like second N-terminal" evidence="10">
    <location>
        <begin position="237"/>
        <end position="355"/>
    </location>
</feature>
<dbReference type="InterPro" id="IPR011055">
    <property type="entry name" value="Dup_hybrid_motif"/>
</dbReference>
<evidence type="ECO:0000256" key="4">
    <source>
        <dbReference type="ARBA" id="ARBA00022723"/>
    </source>
</evidence>
<dbReference type="GO" id="GO:0006508">
    <property type="term" value="P:proteolysis"/>
    <property type="evidence" value="ECO:0007669"/>
    <property type="project" value="UniProtKB-KW"/>
</dbReference>